<accession>A0A3T0HZ42</accession>
<dbReference type="InterPro" id="IPR004027">
    <property type="entry name" value="SEC_C_motif"/>
</dbReference>
<name>A0A3T0HZ42_9BACI</name>
<dbReference type="OrthoDB" id="9814022at2"/>
<dbReference type="SUPFAM" id="SSF103642">
    <property type="entry name" value="Sec-C motif"/>
    <property type="match status" value="1"/>
</dbReference>
<sequence>MSNNNNIDEAVSKQLLNSLGKMKEMSRKMEEKQELKRWSEISVPLTMKDALKRLTKDELSDIRKRLEISGASQLKKADLIELLCKEIPLSLKSTIGNLDLERYKLIQKIIRKGGFIENPSLKPHQINYFRDTGIVFSGTFNGKKVAVIPEEVIESSFFEENEEQITTICRRNTEWIKLTQGFLYYYGTLNLSEISDLLEKYTNETVRLADYLRVIEDASSYYKQFKMDQSGFSYFSVMDPKIVKQEHQIRKDIPYFPFSKEDLLKAGEPEFNDRNESYLQFVHFLTQNYQISKKEADGIVEECICATQIGEEPNQILQFLQTRLEFPDLDTVQACMEKVVNLMNNTRQWFLKGFTPEELLAQERKSLLPLPDQESKVYDLAAKKKIGRNDPCPCGSGKKYKKCCGK</sequence>
<dbReference type="Proteomes" id="UP000282892">
    <property type="component" value="Chromosome"/>
</dbReference>
<dbReference type="EMBL" id="CP022572">
    <property type="protein sequence ID" value="AZU62287.1"/>
    <property type="molecule type" value="Genomic_DNA"/>
</dbReference>
<dbReference type="Gene3D" id="3.10.450.50">
    <property type="match status" value="1"/>
</dbReference>
<dbReference type="STRING" id="1193713.GCA_001636315_05214"/>
<keyword evidence="2" id="KW-1185">Reference proteome</keyword>
<dbReference type="RefSeq" id="WP_084797982.1">
    <property type="nucleotide sequence ID" value="NZ_CP022572.1"/>
</dbReference>
<proteinExistence type="predicted"/>
<evidence type="ECO:0008006" key="3">
    <source>
        <dbReference type="Google" id="ProtNLM"/>
    </source>
</evidence>
<protein>
    <recommendedName>
        <fullName evidence="3">Zinc chelation protein SecC</fullName>
    </recommendedName>
</protein>
<gene>
    <name evidence="1" type="ORF">CHR53_13890</name>
</gene>
<dbReference type="AlphaFoldDB" id="A0A3T0HZ42"/>
<organism evidence="1 2">
    <name type="scientific">Neobacillus mesonae</name>
    <dbReference type="NCBI Taxonomy" id="1193713"/>
    <lineage>
        <taxon>Bacteria</taxon>
        <taxon>Bacillati</taxon>
        <taxon>Bacillota</taxon>
        <taxon>Bacilli</taxon>
        <taxon>Bacillales</taxon>
        <taxon>Bacillaceae</taxon>
        <taxon>Neobacillus</taxon>
    </lineage>
</organism>
<dbReference type="KEGG" id="nmk:CHR53_13890"/>
<evidence type="ECO:0000313" key="2">
    <source>
        <dbReference type="Proteomes" id="UP000282892"/>
    </source>
</evidence>
<reference evidence="1 2" key="1">
    <citation type="submission" date="2017-07" db="EMBL/GenBank/DDBJ databases">
        <title>The complete genome sequence of Bacillus mesonae strain H20-5, an efficient strain improving plant abiotic stress resistance.</title>
        <authorList>
            <person name="Kim S.Y."/>
            <person name="Song H."/>
            <person name="Sang M.K."/>
            <person name="Weon H.-Y."/>
            <person name="Song J."/>
        </authorList>
    </citation>
    <scope>NUCLEOTIDE SEQUENCE [LARGE SCALE GENOMIC DNA]</scope>
    <source>
        <strain evidence="1 2">H20-5</strain>
    </source>
</reference>
<dbReference type="PANTHER" id="PTHR33747:SF1">
    <property type="entry name" value="ADENYLATE CYCLASE-ASSOCIATED CAP C-TERMINAL DOMAIN-CONTAINING PROTEIN"/>
    <property type="match status" value="1"/>
</dbReference>
<dbReference type="Pfam" id="PF02810">
    <property type="entry name" value="SEC-C"/>
    <property type="match status" value="1"/>
</dbReference>
<dbReference type="PANTHER" id="PTHR33747">
    <property type="entry name" value="UPF0225 PROTEIN SCO1677"/>
    <property type="match status" value="1"/>
</dbReference>
<evidence type="ECO:0000313" key="1">
    <source>
        <dbReference type="EMBL" id="AZU62287.1"/>
    </source>
</evidence>